<protein>
    <submittedName>
        <fullName evidence="2">Uncharacterized protein</fullName>
    </submittedName>
</protein>
<feature type="compositionally biased region" description="Low complexity" evidence="1">
    <location>
        <begin position="42"/>
        <end position="56"/>
    </location>
</feature>
<dbReference type="RefSeq" id="WP_266151159.1">
    <property type="nucleotide sequence ID" value="NZ_CP064028.1"/>
</dbReference>
<evidence type="ECO:0000313" key="2">
    <source>
        <dbReference type="EMBL" id="MFC4526414.1"/>
    </source>
</evidence>
<comment type="caution">
    <text evidence="2">The sequence shown here is derived from an EMBL/GenBank/DDBJ whole genome shotgun (WGS) entry which is preliminary data.</text>
</comment>
<reference evidence="3" key="1">
    <citation type="journal article" date="2019" name="Int. J. Syst. Evol. Microbiol.">
        <title>The Global Catalogue of Microorganisms (GCM) 10K type strain sequencing project: providing services to taxonomists for standard genome sequencing and annotation.</title>
        <authorList>
            <consortium name="The Broad Institute Genomics Platform"/>
            <consortium name="The Broad Institute Genome Sequencing Center for Infectious Disease"/>
            <person name="Wu L."/>
            <person name="Ma J."/>
        </authorList>
    </citation>
    <scope>NUCLEOTIDE SEQUENCE [LARGE SCALE GENOMIC DNA]</scope>
    <source>
        <strain evidence="3">CCM 4481</strain>
    </source>
</reference>
<organism evidence="2 3">
    <name type="scientific">Dyella halodurans</name>
    <dbReference type="NCBI Taxonomy" id="1920171"/>
    <lineage>
        <taxon>Bacteria</taxon>
        <taxon>Pseudomonadati</taxon>
        <taxon>Pseudomonadota</taxon>
        <taxon>Gammaproteobacteria</taxon>
        <taxon>Lysobacterales</taxon>
        <taxon>Rhodanobacteraceae</taxon>
        <taxon>Dyella</taxon>
    </lineage>
</organism>
<proteinExistence type="predicted"/>
<sequence>MSLVLTVVNAFGDYPRGAQITDAEKVAEVLASDFAANVVKTSATTTEAPDAPAPSAQSKPLKG</sequence>
<accession>A0ABV9C1Q8</accession>
<gene>
    <name evidence="2" type="ORF">ACFO5W_07145</name>
</gene>
<evidence type="ECO:0000256" key="1">
    <source>
        <dbReference type="SAM" id="MobiDB-lite"/>
    </source>
</evidence>
<dbReference type="Proteomes" id="UP001595961">
    <property type="component" value="Unassembled WGS sequence"/>
</dbReference>
<keyword evidence="3" id="KW-1185">Reference proteome</keyword>
<evidence type="ECO:0000313" key="3">
    <source>
        <dbReference type="Proteomes" id="UP001595961"/>
    </source>
</evidence>
<feature type="region of interest" description="Disordered" evidence="1">
    <location>
        <begin position="42"/>
        <end position="63"/>
    </location>
</feature>
<name>A0ABV9C1Q8_9GAMM</name>
<dbReference type="EMBL" id="JBHSGA010000013">
    <property type="protein sequence ID" value="MFC4526414.1"/>
    <property type="molecule type" value="Genomic_DNA"/>
</dbReference>